<evidence type="ECO:0000313" key="2">
    <source>
        <dbReference type="EMBL" id="AGX43977.1"/>
    </source>
</evidence>
<dbReference type="InterPro" id="IPR043711">
    <property type="entry name" value="DUF5651"/>
</dbReference>
<dbReference type="eggNOG" id="ENOG5030GW8">
    <property type="taxonomic scope" value="Bacteria"/>
</dbReference>
<organism evidence="2 3">
    <name type="scientific">Clostridium saccharobutylicum DSM 13864</name>
    <dbReference type="NCBI Taxonomy" id="1345695"/>
    <lineage>
        <taxon>Bacteria</taxon>
        <taxon>Bacillati</taxon>
        <taxon>Bacillota</taxon>
        <taxon>Clostridia</taxon>
        <taxon>Eubacteriales</taxon>
        <taxon>Clostridiaceae</taxon>
        <taxon>Clostridium</taxon>
    </lineage>
</organism>
<dbReference type="OrthoDB" id="2988369at2"/>
<dbReference type="RefSeq" id="WP_022747120.1">
    <property type="nucleotide sequence ID" value="NC_022571.1"/>
</dbReference>
<proteinExistence type="predicted"/>
<dbReference type="PATRIC" id="fig|1345695.10.peg.1113"/>
<gene>
    <name evidence="2" type="ORF">CLSA_c30100</name>
</gene>
<sequence>MKDYLNNSETKEMIILSQARNLIKHFVDGDVMTKEEKTSLKKASTFIKKSLISLNQRLGEQQAKKFVRLNKNSRVVVITNSELEVLQKRKSAELDAAFEDSKEYFDLVEITMDMNCKNCTKCFKDCDLYKHFDEQEVIPFDEGTDLKNCKFAYIGDDIAKKCE</sequence>
<keyword evidence="3" id="KW-1185">Reference proteome</keyword>
<reference evidence="2 3" key="1">
    <citation type="journal article" date="2013" name="Genome Announc.">
        <title>Complete Genome Sequence of the Solvent Producer Clostridium saccharobutylicum NCP262 (DSM 13864).</title>
        <authorList>
            <person name="Poehlein A."/>
            <person name="Hartwich K."/>
            <person name="Krabben P."/>
            <person name="Ehrenreich A."/>
            <person name="Liebl W."/>
            <person name="Durre P."/>
            <person name="Gottschalk G."/>
            <person name="Daniel R."/>
        </authorList>
    </citation>
    <scope>NUCLEOTIDE SEQUENCE [LARGE SCALE GENOMIC DNA]</scope>
    <source>
        <strain evidence="2">DSM 13864</strain>
    </source>
</reference>
<protein>
    <recommendedName>
        <fullName evidence="1">DUF5651 domain-containing protein</fullName>
    </recommendedName>
</protein>
<dbReference type="HOGENOM" id="CLU_1616158_0_0_9"/>
<dbReference type="GeneID" id="55475376"/>
<name>U5MX16_CLOSA</name>
<evidence type="ECO:0000313" key="3">
    <source>
        <dbReference type="Proteomes" id="UP000017118"/>
    </source>
</evidence>
<accession>U5MX16</accession>
<feature type="domain" description="DUF5651" evidence="1">
    <location>
        <begin position="100"/>
        <end position="153"/>
    </location>
</feature>
<dbReference type="Proteomes" id="UP000017118">
    <property type="component" value="Chromosome"/>
</dbReference>
<dbReference type="AlphaFoldDB" id="U5MX16"/>
<dbReference type="Pfam" id="PF18892">
    <property type="entry name" value="DUF5651"/>
    <property type="match status" value="1"/>
</dbReference>
<dbReference type="EMBL" id="CP006721">
    <property type="protein sequence ID" value="AGX43977.1"/>
    <property type="molecule type" value="Genomic_DNA"/>
</dbReference>
<evidence type="ECO:0000259" key="1">
    <source>
        <dbReference type="Pfam" id="PF18892"/>
    </source>
</evidence>
<dbReference type="KEGG" id="csb:CLSA_c30100"/>